<evidence type="ECO:0000313" key="2">
    <source>
        <dbReference type="EMBL" id="RUT45584.1"/>
    </source>
</evidence>
<feature type="region of interest" description="Disordered" evidence="1">
    <location>
        <begin position="1"/>
        <end position="45"/>
    </location>
</feature>
<dbReference type="RefSeq" id="WP_127192859.1">
    <property type="nucleotide sequence ID" value="NZ_RZNY01000011.1"/>
</dbReference>
<dbReference type="AlphaFoldDB" id="A0A3S1DII3"/>
<comment type="caution">
    <text evidence="2">The sequence shown here is derived from an EMBL/GenBank/DDBJ whole genome shotgun (WGS) entry which is preliminary data.</text>
</comment>
<evidence type="ECO:0008006" key="4">
    <source>
        <dbReference type="Google" id="ProtNLM"/>
    </source>
</evidence>
<accession>A0A3S1DII3</accession>
<evidence type="ECO:0000256" key="1">
    <source>
        <dbReference type="SAM" id="MobiDB-lite"/>
    </source>
</evidence>
<sequence>MQNPYSSLQAQSPLADAQQSVGKVHRAVKQAQSHPSDETVENAYNAINKAENALSQAAGSLNQEPLQRAYEDLQQDQADLEQVEDLLN</sequence>
<evidence type="ECO:0000313" key="3">
    <source>
        <dbReference type="Proteomes" id="UP000279446"/>
    </source>
</evidence>
<reference evidence="2 3" key="1">
    <citation type="submission" date="2018-12" db="EMBL/GenBank/DDBJ databases">
        <authorList>
            <person name="Sun L."/>
            <person name="Chen Z."/>
        </authorList>
    </citation>
    <scope>NUCLEOTIDE SEQUENCE [LARGE SCALE GENOMIC DNA]</scope>
    <source>
        <strain evidence="2 3">DSM 15890</strain>
    </source>
</reference>
<dbReference type="OrthoDB" id="2932110at2"/>
<protein>
    <recommendedName>
        <fullName evidence="4">DUF3813 domain-containing protein</fullName>
    </recommendedName>
</protein>
<organism evidence="2 3">
    <name type="scientific">Paenibacillus anaericanus</name>
    <dbReference type="NCBI Taxonomy" id="170367"/>
    <lineage>
        <taxon>Bacteria</taxon>
        <taxon>Bacillati</taxon>
        <taxon>Bacillota</taxon>
        <taxon>Bacilli</taxon>
        <taxon>Bacillales</taxon>
        <taxon>Paenibacillaceae</taxon>
        <taxon>Paenibacillus</taxon>
    </lineage>
</organism>
<name>A0A3S1DII3_9BACL</name>
<gene>
    <name evidence="2" type="ORF">EJP82_14940</name>
</gene>
<proteinExistence type="predicted"/>
<dbReference type="Proteomes" id="UP000279446">
    <property type="component" value="Unassembled WGS sequence"/>
</dbReference>
<keyword evidence="3" id="KW-1185">Reference proteome</keyword>
<feature type="compositionally biased region" description="Polar residues" evidence="1">
    <location>
        <begin position="1"/>
        <end position="21"/>
    </location>
</feature>
<dbReference type="EMBL" id="RZNY01000011">
    <property type="protein sequence ID" value="RUT45584.1"/>
    <property type="molecule type" value="Genomic_DNA"/>
</dbReference>